<evidence type="ECO:0000259" key="2">
    <source>
        <dbReference type="Pfam" id="PF00589"/>
    </source>
</evidence>
<reference evidence="3 4" key="1">
    <citation type="submission" date="2024-09" db="EMBL/GenBank/DDBJ databases">
        <authorList>
            <person name="Sun Q."/>
            <person name="Mori K."/>
        </authorList>
    </citation>
    <scope>NUCLEOTIDE SEQUENCE [LARGE SCALE GENOMIC DNA]</scope>
    <source>
        <strain evidence="3 4">JCM 3143</strain>
    </source>
</reference>
<dbReference type="InterPro" id="IPR002104">
    <property type="entry name" value="Integrase_catalytic"/>
</dbReference>
<comment type="caution">
    <text evidence="3">The sequence shown here is derived from an EMBL/GenBank/DDBJ whole genome shotgun (WGS) entry which is preliminary data.</text>
</comment>
<dbReference type="InterPro" id="IPR011010">
    <property type="entry name" value="DNA_brk_join_enz"/>
</dbReference>
<dbReference type="EMBL" id="JBHMBW010000104">
    <property type="protein sequence ID" value="MFB9631417.1"/>
    <property type="molecule type" value="Genomic_DNA"/>
</dbReference>
<accession>A0ABV5SIA9</accession>
<evidence type="ECO:0000313" key="4">
    <source>
        <dbReference type="Proteomes" id="UP001589532"/>
    </source>
</evidence>
<name>A0ABV5SIA9_9ACTN</name>
<dbReference type="RefSeq" id="WP_378521120.1">
    <property type="nucleotide sequence ID" value="NZ_JBHMBW010000104.1"/>
</dbReference>
<sequence length="207" mass="22849">MLNALVLFNTWYMDSAVTWSRAESFHVRDEACRRRRSLAPAWPPTLLSAAEYGRLPAIERDAYDEARLDHHARLVVATSAVRHTVTCGRRLVLLNRHGISARCGLIVSRPAGTGKTIAIAQLGRALLASAGLRDGRLHDARHTAATVLLVLGVPERTVMAIMEWSSSGMARRYQHVTDGIRNTVAKQVDGLLWETSKEGDESSEEVN</sequence>
<feature type="domain" description="Tyr recombinase" evidence="2">
    <location>
        <begin position="105"/>
        <end position="178"/>
    </location>
</feature>
<gene>
    <name evidence="3" type="ORF">ACFFSA_50875</name>
</gene>
<evidence type="ECO:0000313" key="3">
    <source>
        <dbReference type="EMBL" id="MFB9631417.1"/>
    </source>
</evidence>
<proteinExistence type="predicted"/>
<keyword evidence="4" id="KW-1185">Reference proteome</keyword>
<keyword evidence="1" id="KW-0233">DNA recombination</keyword>
<dbReference type="InterPro" id="IPR013762">
    <property type="entry name" value="Integrase-like_cat_sf"/>
</dbReference>
<protein>
    <submittedName>
        <fullName evidence="3">Tyrosine-type recombinase/integrase</fullName>
    </submittedName>
</protein>
<dbReference type="Gene3D" id="1.10.443.10">
    <property type="entry name" value="Intergrase catalytic core"/>
    <property type="match status" value="1"/>
</dbReference>
<organism evidence="3 4">
    <name type="scientific">Nonomuraea helvata</name>
    <dbReference type="NCBI Taxonomy" id="37484"/>
    <lineage>
        <taxon>Bacteria</taxon>
        <taxon>Bacillati</taxon>
        <taxon>Actinomycetota</taxon>
        <taxon>Actinomycetes</taxon>
        <taxon>Streptosporangiales</taxon>
        <taxon>Streptosporangiaceae</taxon>
        <taxon>Nonomuraea</taxon>
    </lineage>
</organism>
<dbReference type="Pfam" id="PF00589">
    <property type="entry name" value="Phage_integrase"/>
    <property type="match status" value="1"/>
</dbReference>
<dbReference type="Proteomes" id="UP001589532">
    <property type="component" value="Unassembled WGS sequence"/>
</dbReference>
<evidence type="ECO:0000256" key="1">
    <source>
        <dbReference type="ARBA" id="ARBA00023172"/>
    </source>
</evidence>
<dbReference type="SUPFAM" id="SSF56349">
    <property type="entry name" value="DNA breaking-rejoining enzymes"/>
    <property type="match status" value="1"/>
</dbReference>